<evidence type="ECO:0000313" key="3">
    <source>
        <dbReference type="Proteomes" id="UP000363661"/>
    </source>
</evidence>
<gene>
    <name evidence="2" type="ORF">RTSSTS7063_02481</name>
</gene>
<feature type="domain" description="PilZ" evidence="1">
    <location>
        <begin position="103"/>
        <end position="218"/>
    </location>
</feature>
<organism evidence="2 3">
    <name type="scientific">[Ruminococcus] torques</name>
    <dbReference type="NCBI Taxonomy" id="33039"/>
    <lineage>
        <taxon>Bacteria</taxon>
        <taxon>Bacillati</taxon>
        <taxon>Bacillota</taxon>
        <taxon>Clostridia</taxon>
        <taxon>Lachnospirales</taxon>
        <taxon>Lachnospiraceae</taxon>
        <taxon>Mediterraneibacter</taxon>
    </lineage>
</organism>
<protein>
    <submittedName>
        <fullName evidence="2">PilZ domain protein</fullName>
    </submittedName>
</protein>
<accession>A0A564UHI1</accession>
<dbReference type="Proteomes" id="UP000363661">
    <property type="component" value="Unassembled WGS sequence"/>
</dbReference>
<name>A0A564UHI1_9FIRM</name>
<dbReference type="AlphaFoldDB" id="A0A564UHI1"/>
<dbReference type="InterPro" id="IPR009875">
    <property type="entry name" value="PilZ_domain"/>
</dbReference>
<dbReference type="Pfam" id="PF07238">
    <property type="entry name" value="PilZ"/>
    <property type="match status" value="1"/>
</dbReference>
<dbReference type="GO" id="GO:0035438">
    <property type="term" value="F:cyclic-di-GMP binding"/>
    <property type="evidence" value="ECO:0007669"/>
    <property type="project" value="InterPro"/>
</dbReference>
<evidence type="ECO:0000259" key="1">
    <source>
        <dbReference type="Pfam" id="PF07238"/>
    </source>
</evidence>
<proteinExistence type="predicted"/>
<reference evidence="2 3" key="1">
    <citation type="submission" date="2019-07" db="EMBL/GenBank/DDBJ databases">
        <authorList>
            <person name="Hibberd C M."/>
            <person name="Gehrig L. J."/>
            <person name="Chang H.-W."/>
            <person name="Venkatesh S."/>
        </authorList>
    </citation>
    <scope>NUCLEOTIDE SEQUENCE [LARGE SCALE GENOMIC DNA]</scope>
    <source>
        <strain evidence="2">Ruminococcus_torques_SSTS_Bg7063</strain>
    </source>
</reference>
<dbReference type="EMBL" id="CABHNA010000086">
    <property type="protein sequence ID" value="VUX18994.1"/>
    <property type="molecule type" value="Genomic_DNA"/>
</dbReference>
<keyword evidence="3" id="KW-1185">Reference proteome</keyword>
<evidence type="ECO:0000313" key="2">
    <source>
        <dbReference type="EMBL" id="VUX18994.1"/>
    </source>
</evidence>
<dbReference type="RefSeq" id="WP_144367701.1">
    <property type="nucleotide sequence ID" value="NZ_CABHNA010000086.1"/>
</dbReference>
<sequence>MGACGIKRGTKMQLAKETTAGQQPVFDMITTFYKELDESAFLVSVPMVDGKALPIDESQKFLFKYEEGEETRIVAGYVDDAVKEGIRRYWKIRRVTENRQFIKRADVRMKVELPLQFMQDTWSLNSRGEIDKESGETMDISNNGLAVYMNRWFEVGESCIFTLPRLGSASEGMPETEVVGVICWMREMPKGGPFRFVTGVQLRFANTDEKIKMQEYVAYVKKRYKL</sequence>